<comment type="caution">
    <text evidence="1">The sequence shown here is derived from an EMBL/GenBank/DDBJ whole genome shotgun (WGS) entry which is preliminary data.</text>
</comment>
<dbReference type="AlphaFoldDB" id="A0A9P4QEZ2"/>
<keyword evidence="2" id="KW-1185">Reference proteome</keyword>
<name>A0A9P4QEZ2_9PEZI</name>
<reference evidence="1" key="1">
    <citation type="journal article" date="2020" name="Stud. Mycol.">
        <title>101 Dothideomycetes genomes: a test case for predicting lifestyles and emergence of pathogens.</title>
        <authorList>
            <person name="Haridas S."/>
            <person name="Albert R."/>
            <person name="Binder M."/>
            <person name="Bloem J."/>
            <person name="Labutti K."/>
            <person name="Salamov A."/>
            <person name="Andreopoulos B."/>
            <person name="Baker S."/>
            <person name="Barry K."/>
            <person name="Bills G."/>
            <person name="Bluhm B."/>
            <person name="Cannon C."/>
            <person name="Castanera R."/>
            <person name="Culley D."/>
            <person name="Daum C."/>
            <person name="Ezra D."/>
            <person name="Gonzalez J."/>
            <person name="Henrissat B."/>
            <person name="Kuo A."/>
            <person name="Liang C."/>
            <person name="Lipzen A."/>
            <person name="Lutzoni F."/>
            <person name="Magnuson J."/>
            <person name="Mondo S."/>
            <person name="Nolan M."/>
            <person name="Ohm R."/>
            <person name="Pangilinan J."/>
            <person name="Park H.-J."/>
            <person name="Ramirez L."/>
            <person name="Alfaro M."/>
            <person name="Sun H."/>
            <person name="Tritt A."/>
            <person name="Yoshinaga Y."/>
            <person name="Zwiers L.-H."/>
            <person name="Turgeon B."/>
            <person name="Goodwin S."/>
            <person name="Spatafora J."/>
            <person name="Crous P."/>
            <person name="Grigoriev I."/>
        </authorList>
    </citation>
    <scope>NUCLEOTIDE SEQUENCE</scope>
    <source>
        <strain evidence="1">CBS 116435</strain>
    </source>
</reference>
<sequence>MPYTKLQIIDWLVHCRKPHLIYPRSLNHHLHTTKYPQRCRLRACRAKNVRRKRKLVIFKVTGPGRSMNWYYENQPCGMLGCGVCGLMLSLGVSDLEKEAPGLVEEIKRNVKLPLQRATISKWTGQISLDGH</sequence>
<organism evidence="1 2">
    <name type="scientific">Polychaeton citri CBS 116435</name>
    <dbReference type="NCBI Taxonomy" id="1314669"/>
    <lineage>
        <taxon>Eukaryota</taxon>
        <taxon>Fungi</taxon>
        <taxon>Dikarya</taxon>
        <taxon>Ascomycota</taxon>
        <taxon>Pezizomycotina</taxon>
        <taxon>Dothideomycetes</taxon>
        <taxon>Dothideomycetidae</taxon>
        <taxon>Capnodiales</taxon>
        <taxon>Capnodiaceae</taxon>
        <taxon>Polychaeton</taxon>
    </lineage>
</organism>
<accession>A0A9P4QEZ2</accession>
<gene>
    <name evidence="1" type="ORF">K431DRAFT_197</name>
</gene>
<evidence type="ECO:0000313" key="1">
    <source>
        <dbReference type="EMBL" id="KAF2726047.1"/>
    </source>
</evidence>
<protein>
    <submittedName>
        <fullName evidence="1">Uncharacterized protein</fullName>
    </submittedName>
</protein>
<dbReference type="EMBL" id="MU003765">
    <property type="protein sequence ID" value="KAF2726047.1"/>
    <property type="molecule type" value="Genomic_DNA"/>
</dbReference>
<evidence type="ECO:0000313" key="2">
    <source>
        <dbReference type="Proteomes" id="UP000799441"/>
    </source>
</evidence>
<proteinExistence type="predicted"/>
<dbReference type="Proteomes" id="UP000799441">
    <property type="component" value="Unassembled WGS sequence"/>
</dbReference>